<dbReference type="Proteomes" id="UP000886743">
    <property type="component" value="Unassembled WGS sequence"/>
</dbReference>
<feature type="domain" description="SGNH hydrolase-type esterase" evidence="1">
    <location>
        <begin position="13"/>
        <end position="195"/>
    </location>
</feature>
<dbReference type="PANTHER" id="PTHR30383">
    <property type="entry name" value="THIOESTERASE 1/PROTEASE 1/LYSOPHOSPHOLIPASE L1"/>
    <property type="match status" value="1"/>
</dbReference>
<dbReference type="SUPFAM" id="SSF52266">
    <property type="entry name" value="SGNH hydrolase"/>
    <property type="match status" value="1"/>
</dbReference>
<dbReference type="EMBL" id="DVOF01000241">
    <property type="protein sequence ID" value="HIV03498.1"/>
    <property type="molecule type" value="Genomic_DNA"/>
</dbReference>
<evidence type="ECO:0000313" key="2">
    <source>
        <dbReference type="EMBL" id="HIV03498.1"/>
    </source>
</evidence>
<dbReference type="CDD" id="cd01834">
    <property type="entry name" value="SGNH_hydrolase_like_2"/>
    <property type="match status" value="1"/>
</dbReference>
<organism evidence="2 3">
    <name type="scientific">Candidatus Aphodoplasma excrementigallinarum</name>
    <dbReference type="NCBI Taxonomy" id="2840673"/>
    <lineage>
        <taxon>Bacteria</taxon>
        <taxon>Bacillati</taxon>
        <taxon>Bacillota</taxon>
        <taxon>Clostridia</taxon>
        <taxon>Eubacteriales</taxon>
        <taxon>Candidatus Aphodoplasma</taxon>
    </lineage>
</organism>
<dbReference type="InterPro" id="IPR051532">
    <property type="entry name" value="Ester_Hydrolysis_Enzymes"/>
</dbReference>
<accession>A0A9D1NJA2</accession>
<dbReference type="InterPro" id="IPR013830">
    <property type="entry name" value="SGNH_hydro"/>
</dbReference>
<reference evidence="2" key="2">
    <citation type="journal article" date="2021" name="PeerJ">
        <title>Extensive microbial diversity within the chicken gut microbiome revealed by metagenomics and culture.</title>
        <authorList>
            <person name="Gilroy R."/>
            <person name="Ravi A."/>
            <person name="Getino M."/>
            <person name="Pursley I."/>
            <person name="Horton D.L."/>
            <person name="Alikhan N.F."/>
            <person name="Baker D."/>
            <person name="Gharbi K."/>
            <person name="Hall N."/>
            <person name="Watson M."/>
            <person name="Adriaenssens E.M."/>
            <person name="Foster-Nyarko E."/>
            <person name="Jarju S."/>
            <person name="Secka A."/>
            <person name="Antonio M."/>
            <person name="Oren A."/>
            <person name="Chaudhuri R.R."/>
            <person name="La Ragione R."/>
            <person name="Hildebrand F."/>
            <person name="Pallen M.J."/>
        </authorList>
    </citation>
    <scope>NUCLEOTIDE SEQUENCE</scope>
    <source>
        <strain evidence="2">4920</strain>
    </source>
</reference>
<proteinExistence type="predicted"/>
<name>A0A9D1NJA2_9FIRM</name>
<dbReference type="PANTHER" id="PTHR30383:SF5">
    <property type="entry name" value="SGNH HYDROLASE-TYPE ESTERASE DOMAIN-CONTAINING PROTEIN"/>
    <property type="match status" value="1"/>
</dbReference>
<protein>
    <submittedName>
        <fullName evidence="2">SGNH/GDSL hydrolase family protein</fullName>
    </submittedName>
</protein>
<dbReference type="GO" id="GO:0004622">
    <property type="term" value="F:phosphatidylcholine lysophospholipase activity"/>
    <property type="evidence" value="ECO:0007669"/>
    <property type="project" value="TreeGrafter"/>
</dbReference>
<evidence type="ECO:0000313" key="3">
    <source>
        <dbReference type="Proteomes" id="UP000886743"/>
    </source>
</evidence>
<keyword evidence="2" id="KW-0378">Hydrolase</keyword>
<dbReference type="Gene3D" id="3.40.50.1110">
    <property type="entry name" value="SGNH hydrolase"/>
    <property type="match status" value="1"/>
</dbReference>
<dbReference type="InterPro" id="IPR036514">
    <property type="entry name" value="SGNH_hydro_sf"/>
</dbReference>
<comment type="caution">
    <text evidence="2">The sequence shown here is derived from an EMBL/GenBank/DDBJ whole genome shotgun (WGS) entry which is preliminary data.</text>
</comment>
<dbReference type="AlphaFoldDB" id="A0A9D1NJA2"/>
<dbReference type="Pfam" id="PF13472">
    <property type="entry name" value="Lipase_GDSL_2"/>
    <property type="match status" value="1"/>
</dbReference>
<sequence>MFIKENETVLFQGDSVTDMDRLSDPNGIGVGYVYSTVSSFYALHPEMNVRFINRGISGNRVKDLQARWKEDALDLNPDVLSVLIGINDTWRRFDSNDPTSTQAYENSYRDILTQSRAKNPNLKIILMDPFLLSAPVGDPKEWREDLNPRIAVVDKLAKEFDAVHIKLDELFAQACKTVPSTFWAADGIHPDPNGRAFIAFAWLRAVGAM</sequence>
<reference evidence="2" key="1">
    <citation type="submission" date="2020-10" db="EMBL/GenBank/DDBJ databases">
        <authorList>
            <person name="Gilroy R."/>
        </authorList>
    </citation>
    <scope>NUCLEOTIDE SEQUENCE</scope>
    <source>
        <strain evidence="2">4920</strain>
    </source>
</reference>
<gene>
    <name evidence="2" type="ORF">IAC74_07975</name>
</gene>
<evidence type="ECO:0000259" key="1">
    <source>
        <dbReference type="Pfam" id="PF13472"/>
    </source>
</evidence>